<feature type="region of interest" description="Disordered" evidence="1">
    <location>
        <begin position="1"/>
        <end position="44"/>
    </location>
</feature>
<reference evidence="3" key="1">
    <citation type="submission" date="2021-06" db="EMBL/GenBank/DDBJ databases">
        <authorList>
            <person name="Hodson N. C."/>
            <person name="Mongue J. A."/>
            <person name="Jaron S. K."/>
        </authorList>
    </citation>
    <scope>NUCLEOTIDE SEQUENCE</scope>
</reference>
<dbReference type="PROSITE" id="PS51035">
    <property type="entry name" value="BAG"/>
    <property type="match status" value="1"/>
</dbReference>
<dbReference type="GO" id="GO:0051087">
    <property type="term" value="F:protein-folding chaperone binding"/>
    <property type="evidence" value="ECO:0007669"/>
    <property type="project" value="InterPro"/>
</dbReference>
<dbReference type="PANTHER" id="PTHR12329">
    <property type="entry name" value="BCL2-ASSOCIATED ATHANOGENE"/>
    <property type="match status" value="1"/>
</dbReference>
<dbReference type="GO" id="GO:0000774">
    <property type="term" value="F:adenyl-nucleotide exchange factor activity"/>
    <property type="evidence" value="ECO:0007669"/>
    <property type="project" value="TreeGrafter"/>
</dbReference>
<dbReference type="SMART" id="SM00264">
    <property type="entry name" value="BAG"/>
    <property type="match status" value="1"/>
</dbReference>
<dbReference type="GO" id="GO:0005829">
    <property type="term" value="C:cytosol"/>
    <property type="evidence" value="ECO:0007669"/>
    <property type="project" value="TreeGrafter"/>
</dbReference>
<keyword evidence="4" id="KW-1185">Reference proteome</keyword>
<feature type="compositionally biased region" description="Polar residues" evidence="1">
    <location>
        <begin position="196"/>
        <end position="212"/>
    </location>
</feature>
<organism evidence="3 4">
    <name type="scientific">Allacma fusca</name>
    <dbReference type="NCBI Taxonomy" id="39272"/>
    <lineage>
        <taxon>Eukaryota</taxon>
        <taxon>Metazoa</taxon>
        <taxon>Ecdysozoa</taxon>
        <taxon>Arthropoda</taxon>
        <taxon>Hexapoda</taxon>
        <taxon>Collembola</taxon>
        <taxon>Symphypleona</taxon>
        <taxon>Sminthuridae</taxon>
        <taxon>Allacma</taxon>
    </lineage>
</organism>
<name>A0A8J2J9T7_9HEXA</name>
<dbReference type="OrthoDB" id="333905at2759"/>
<feature type="compositionally biased region" description="Low complexity" evidence="1">
    <location>
        <begin position="24"/>
        <end position="40"/>
    </location>
</feature>
<dbReference type="EMBL" id="CAJVCH010042481">
    <property type="protein sequence ID" value="CAG7716968.1"/>
    <property type="molecule type" value="Genomic_DNA"/>
</dbReference>
<dbReference type="GO" id="GO:0050821">
    <property type="term" value="P:protein stabilization"/>
    <property type="evidence" value="ECO:0007669"/>
    <property type="project" value="TreeGrafter"/>
</dbReference>
<feature type="region of interest" description="Disordered" evidence="1">
    <location>
        <begin position="327"/>
        <end position="409"/>
    </location>
</feature>
<accession>A0A8J2J9T7</accession>
<gene>
    <name evidence="3" type="ORF">AFUS01_LOCUS6447</name>
</gene>
<feature type="compositionally biased region" description="Low complexity" evidence="1">
    <location>
        <begin position="161"/>
        <end position="172"/>
    </location>
</feature>
<feature type="compositionally biased region" description="Polar residues" evidence="1">
    <location>
        <begin position="223"/>
        <end position="234"/>
    </location>
</feature>
<evidence type="ECO:0000313" key="4">
    <source>
        <dbReference type="Proteomes" id="UP000708208"/>
    </source>
</evidence>
<dbReference type="InterPro" id="IPR003103">
    <property type="entry name" value="BAG_domain"/>
</dbReference>
<protein>
    <recommendedName>
        <fullName evidence="2">BAG domain-containing protein</fullName>
    </recommendedName>
</protein>
<feature type="compositionally biased region" description="Basic and acidic residues" evidence="1">
    <location>
        <begin position="370"/>
        <end position="386"/>
    </location>
</feature>
<feature type="compositionally biased region" description="Basic and acidic residues" evidence="1">
    <location>
        <begin position="395"/>
        <end position="409"/>
    </location>
</feature>
<dbReference type="Proteomes" id="UP000708208">
    <property type="component" value="Unassembled WGS sequence"/>
</dbReference>
<evidence type="ECO:0000259" key="2">
    <source>
        <dbReference type="PROSITE" id="PS51035"/>
    </source>
</evidence>
<dbReference type="Pfam" id="PF02179">
    <property type="entry name" value="BAG"/>
    <property type="match status" value="1"/>
</dbReference>
<dbReference type="InterPro" id="IPR039773">
    <property type="entry name" value="BAG_chaperone_regulator"/>
</dbReference>
<sequence length="409" mass="44291">MKRGNPWDDIPFGSSGLRGGGGSDAHSSASASSSSGNCSSDPDHFIPIRILEQKLKNKFADQLNDMDMDFDFDPKQQISRMDFPERFKQAEEDFRSKVQRAKNNIPPPLIPSERLHSARAGSPFRDSGLSGRAHSPSPNSSSVRHIPIIVEGKQQSAGPNSQSQPSAKTSSSRNSTPPPKLDPIPMPPPPSHTADESQAPTPSKNENATSSAAEEPKIDGANPNATPATADESQSVPPPVKKPTPAASQLEKVEAISQDVKQLEKQVGEYTGTSKDKQYLCLDEELTRNLIKLDNIETEGKEDVRNARKACIKLIQKCISELEEKIAAKKPSNKNGEDTSKPVITASTPPVTKTEKPSFMPARKASSEPPFHRSEISIEVNQDEKTAPVAPVAPAEEKPAEKEMSEAKK</sequence>
<dbReference type="GO" id="GO:0016020">
    <property type="term" value="C:membrane"/>
    <property type="evidence" value="ECO:0007669"/>
    <property type="project" value="TreeGrafter"/>
</dbReference>
<comment type="caution">
    <text evidence="3">The sequence shown here is derived from an EMBL/GenBank/DDBJ whole genome shotgun (WGS) entry which is preliminary data.</text>
</comment>
<feature type="region of interest" description="Disordered" evidence="1">
    <location>
        <begin position="75"/>
        <end position="251"/>
    </location>
</feature>
<evidence type="ECO:0000313" key="3">
    <source>
        <dbReference type="EMBL" id="CAG7716968.1"/>
    </source>
</evidence>
<dbReference type="PANTHER" id="PTHR12329:SF5">
    <property type="entry name" value="STARVIN, ISOFORM E"/>
    <property type="match status" value="1"/>
</dbReference>
<dbReference type="GO" id="GO:0005634">
    <property type="term" value="C:nucleus"/>
    <property type="evidence" value="ECO:0007669"/>
    <property type="project" value="TreeGrafter"/>
</dbReference>
<feature type="compositionally biased region" description="Pro residues" evidence="1">
    <location>
        <begin position="176"/>
        <end position="191"/>
    </location>
</feature>
<feature type="compositionally biased region" description="Basic and acidic residues" evidence="1">
    <location>
        <begin position="82"/>
        <end position="96"/>
    </location>
</feature>
<feature type="domain" description="BAG" evidence="2">
    <location>
        <begin position="249"/>
        <end position="326"/>
    </location>
</feature>
<proteinExistence type="predicted"/>
<evidence type="ECO:0000256" key="1">
    <source>
        <dbReference type="SAM" id="MobiDB-lite"/>
    </source>
</evidence>
<dbReference type="AlphaFoldDB" id="A0A8J2J9T7"/>